<dbReference type="SMART" id="SM00895">
    <property type="entry name" value="FCD"/>
    <property type="match status" value="1"/>
</dbReference>
<dbReference type="Gene3D" id="1.20.120.530">
    <property type="entry name" value="GntR ligand-binding domain-like"/>
    <property type="match status" value="1"/>
</dbReference>
<dbReference type="SUPFAM" id="SSF48008">
    <property type="entry name" value="GntR ligand-binding domain-like"/>
    <property type="match status" value="1"/>
</dbReference>
<reference evidence="5 6" key="1">
    <citation type="submission" date="2011-09" db="EMBL/GenBank/DDBJ databases">
        <title>Complete sequence of chromosome of Thioflavicoccus mobilis 8321.</title>
        <authorList>
            <consortium name="US DOE Joint Genome Institute"/>
            <person name="Lucas S."/>
            <person name="Han J."/>
            <person name="Lapidus A."/>
            <person name="Cheng J.-F."/>
            <person name="Goodwin L."/>
            <person name="Pitluck S."/>
            <person name="Peters L."/>
            <person name="Ovchinnikova G."/>
            <person name="Lu M."/>
            <person name="Detter J.C."/>
            <person name="Han C."/>
            <person name="Tapia R."/>
            <person name="Land M."/>
            <person name="Hauser L."/>
            <person name="Kyrpides N."/>
            <person name="Ivanova N."/>
            <person name="Pagani I."/>
            <person name="Vogl K."/>
            <person name="Liu Z."/>
            <person name="Imhoff J."/>
            <person name="Thiel V."/>
            <person name="Frigaard N.-U."/>
            <person name="Bryant D."/>
            <person name="Woyke T."/>
        </authorList>
    </citation>
    <scope>NUCLEOTIDE SEQUENCE [LARGE SCALE GENOMIC DNA]</scope>
    <source>
        <strain evidence="5 6">8321</strain>
    </source>
</reference>
<dbReference type="InterPro" id="IPR036390">
    <property type="entry name" value="WH_DNA-bd_sf"/>
</dbReference>
<evidence type="ECO:0000256" key="1">
    <source>
        <dbReference type="ARBA" id="ARBA00023015"/>
    </source>
</evidence>
<name>L0GX98_9GAMM</name>
<dbReference type="SMART" id="SM00345">
    <property type="entry name" value="HTH_GNTR"/>
    <property type="match status" value="1"/>
</dbReference>
<dbReference type="PANTHER" id="PTHR43537">
    <property type="entry name" value="TRANSCRIPTIONAL REGULATOR, GNTR FAMILY"/>
    <property type="match status" value="1"/>
</dbReference>
<evidence type="ECO:0000259" key="4">
    <source>
        <dbReference type="PROSITE" id="PS50949"/>
    </source>
</evidence>
<dbReference type="GO" id="GO:0003700">
    <property type="term" value="F:DNA-binding transcription factor activity"/>
    <property type="evidence" value="ECO:0007669"/>
    <property type="project" value="InterPro"/>
</dbReference>
<dbReference type="AlphaFoldDB" id="L0GX98"/>
<evidence type="ECO:0000313" key="5">
    <source>
        <dbReference type="EMBL" id="AGA91393.1"/>
    </source>
</evidence>
<evidence type="ECO:0000313" key="6">
    <source>
        <dbReference type="Proteomes" id="UP000010816"/>
    </source>
</evidence>
<dbReference type="CDD" id="cd07377">
    <property type="entry name" value="WHTH_GntR"/>
    <property type="match status" value="1"/>
</dbReference>
<dbReference type="InterPro" id="IPR011711">
    <property type="entry name" value="GntR_C"/>
</dbReference>
<dbReference type="Proteomes" id="UP000010816">
    <property type="component" value="Chromosome"/>
</dbReference>
<dbReference type="RefSeq" id="WP_015281525.1">
    <property type="nucleotide sequence ID" value="NC_019940.1"/>
</dbReference>
<keyword evidence="1" id="KW-0805">Transcription regulation</keyword>
<keyword evidence="3" id="KW-0804">Transcription</keyword>
<dbReference type="InterPro" id="IPR036388">
    <property type="entry name" value="WH-like_DNA-bd_sf"/>
</dbReference>
<dbReference type="Pfam" id="PF07729">
    <property type="entry name" value="FCD"/>
    <property type="match status" value="1"/>
</dbReference>
<dbReference type="InterPro" id="IPR008920">
    <property type="entry name" value="TF_FadR/GntR_C"/>
</dbReference>
<dbReference type="GO" id="GO:0003677">
    <property type="term" value="F:DNA binding"/>
    <property type="evidence" value="ECO:0007669"/>
    <property type="project" value="UniProtKB-KW"/>
</dbReference>
<organism evidence="5 6">
    <name type="scientific">Thioflavicoccus mobilis 8321</name>
    <dbReference type="NCBI Taxonomy" id="765912"/>
    <lineage>
        <taxon>Bacteria</taxon>
        <taxon>Pseudomonadati</taxon>
        <taxon>Pseudomonadota</taxon>
        <taxon>Gammaproteobacteria</taxon>
        <taxon>Chromatiales</taxon>
        <taxon>Chromatiaceae</taxon>
        <taxon>Thioflavicoccus</taxon>
    </lineage>
</organism>
<dbReference type="PATRIC" id="fig|765912.4.peg.2627"/>
<evidence type="ECO:0000256" key="2">
    <source>
        <dbReference type="ARBA" id="ARBA00023125"/>
    </source>
</evidence>
<proteinExistence type="predicted"/>
<protein>
    <submittedName>
        <fullName evidence="5">Transcriptional regulator</fullName>
    </submittedName>
</protein>
<dbReference type="PROSITE" id="PS50949">
    <property type="entry name" value="HTH_GNTR"/>
    <property type="match status" value="1"/>
</dbReference>
<keyword evidence="2" id="KW-0238">DNA-binding</keyword>
<dbReference type="PRINTS" id="PR00035">
    <property type="entry name" value="HTHGNTR"/>
</dbReference>
<keyword evidence="6" id="KW-1185">Reference proteome</keyword>
<evidence type="ECO:0000256" key="3">
    <source>
        <dbReference type="ARBA" id="ARBA00023163"/>
    </source>
</evidence>
<dbReference type="eggNOG" id="COG1802">
    <property type="taxonomic scope" value="Bacteria"/>
</dbReference>
<dbReference type="STRING" id="765912.Thimo_2680"/>
<dbReference type="Gene3D" id="1.10.10.10">
    <property type="entry name" value="Winged helix-like DNA-binding domain superfamily/Winged helix DNA-binding domain"/>
    <property type="match status" value="1"/>
</dbReference>
<feature type="domain" description="HTH gntR-type" evidence="4">
    <location>
        <begin position="16"/>
        <end position="83"/>
    </location>
</feature>
<accession>L0GX98</accession>
<dbReference type="SUPFAM" id="SSF46785">
    <property type="entry name" value="Winged helix' DNA-binding domain"/>
    <property type="match status" value="1"/>
</dbReference>
<dbReference type="PANTHER" id="PTHR43537:SF49">
    <property type="entry name" value="TRANSCRIPTIONAL REGULATORY PROTEIN"/>
    <property type="match status" value="1"/>
</dbReference>
<dbReference type="InterPro" id="IPR000524">
    <property type="entry name" value="Tscrpt_reg_HTH_GntR"/>
</dbReference>
<sequence length="237" mass="26438">MVRRSTAALGFDLGATTIADEVFAKIRQAIVEGEIASGSKLSEPEMAARYGISRGPLREALRRLESSNLVERRANCGARVVTLTFAGLIEIYQVRESLEGMAARLAAECMTPAEIADLRGLLARHRDQVDGDPSGAYFQKEGDLDFHFRIARGSGNRRLIGMLCDDLYYPARMYRFQFGMTGERSQAALAEHGLIVDAIAERDAELAEWLTRRHIRASRRYAERRLGARQDESRGSE</sequence>
<dbReference type="Pfam" id="PF00392">
    <property type="entry name" value="GntR"/>
    <property type="match status" value="1"/>
</dbReference>
<dbReference type="HOGENOM" id="CLU_017584_5_1_6"/>
<gene>
    <name evidence="5" type="ORF">Thimo_2680</name>
</gene>
<dbReference type="EMBL" id="CP003051">
    <property type="protein sequence ID" value="AGA91393.1"/>
    <property type="molecule type" value="Genomic_DNA"/>
</dbReference>
<dbReference type="KEGG" id="tmb:Thimo_2680"/>